<dbReference type="Proteomes" id="UP000001542">
    <property type="component" value="Unassembled WGS sequence"/>
</dbReference>
<keyword evidence="3" id="KW-1003">Cell membrane</keyword>
<reference evidence="17" key="1">
    <citation type="submission" date="2006-10" db="EMBL/GenBank/DDBJ databases">
        <authorList>
            <person name="Amadeo P."/>
            <person name="Zhao Q."/>
            <person name="Wortman J."/>
            <person name="Fraser-Liggett C."/>
            <person name="Carlton J."/>
        </authorList>
    </citation>
    <scope>NUCLEOTIDE SEQUENCE</scope>
    <source>
        <strain evidence="17">G3</strain>
    </source>
</reference>
<evidence type="ECO:0000256" key="12">
    <source>
        <dbReference type="ARBA" id="ARBA00023137"/>
    </source>
</evidence>
<keyword evidence="9" id="KW-0067">ATP-binding</keyword>
<dbReference type="GO" id="GO:0005886">
    <property type="term" value="C:plasma membrane"/>
    <property type="evidence" value="ECO:0007669"/>
    <property type="project" value="UniProtKB-SubCell"/>
</dbReference>
<reference evidence="17" key="2">
    <citation type="journal article" date="2007" name="Science">
        <title>Draft genome sequence of the sexually transmitted pathogen Trichomonas vaginalis.</title>
        <authorList>
            <person name="Carlton J.M."/>
            <person name="Hirt R.P."/>
            <person name="Silva J.C."/>
            <person name="Delcher A.L."/>
            <person name="Schatz M."/>
            <person name="Zhao Q."/>
            <person name="Wortman J.R."/>
            <person name="Bidwell S.L."/>
            <person name="Alsmark U.C.M."/>
            <person name="Besteiro S."/>
            <person name="Sicheritz-Ponten T."/>
            <person name="Noel C.J."/>
            <person name="Dacks J.B."/>
            <person name="Foster P.G."/>
            <person name="Simillion C."/>
            <person name="Van de Peer Y."/>
            <person name="Miranda-Saavedra D."/>
            <person name="Barton G.J."/>
            <person name="Westrop G.D."/>
            <person name="Mueller S."/>
            <person name="Dessi D."/>
            <person name="Fiori P.L."/>
            <person name="Ren Q."/>
            <person name="Paulsen I."/>
            <person name="Zhang H."/>
            <person name="Bastida-Corcuera F.D."/>
            <person name="Simoes-Barbosa A."/>
            <person name="Brown M.T."/>
            <person name="Hayes R.D."/>
            <person name="Mukherjee M."/>
            <person name="Okumura C.Y."/>
            <person name="Schneider R."/>
            <person name="Smith A.J."/>
            <person name="Vanacova S."/>
            <person name="Villalvazo M."/>
            <person name="Haas B.J."/>
            <person name="Pertea M."/>
            <person name="Feldblyum T.V."/>
            <person name="Utterback T.R."/>
            <person name="Shu C.L."/>
            <person name="Osoegawa K."/>
            <person name="de Jong P.J."/>
            <person name="Hrdy I."/>
            <person name="Horvathova L."/>
            <person name="Zubacova Z."/>
            <person name="Dolezal P."/>
            <person name="Malik S.B."/>
            <person name="Logsdon J.M. Jr."/>
            <person name="Henze K."/>
            <person name="Gupta A."/>
            <person name="Wang C.C."/>
            <person name="Dunne R.L."/>
            <person name="Upcroft J.A."/>
            <person name="Upcroft P."/>
            <person name="White O."/>
            <person name="Salzberg S.L."/>
            <person name="Tang P."/>
            <person name="Chiu C.-H."/>
            <person name="Lee Y.-S."/>
            <person name="Embley T.M."/>
            <person name="Coombs G.H."/>
            <person name="Mottram J.C."/>
            <person name="Tachezy J."/>
            <person name="Fraser-Liggett C.M."/>
            <person name="Johnson P.J."/>
        </authorList>
    </citation>
    <scope>NUCLEOTIDE SEQUENCE [LARGE SCALE GENOMIC DNA]</scope>
    <source>
        <strain evidence="17">G3</strain>
    </source>
</reference>
<keyword evidence="10" id="KW-1133">Transmembrane helix</keyword>
<dbReference type="EC" id="2.7.10.1" evidence="2"/>
<dbReference type="AlphaFoldDB" id="A2FYJ8"/>
<evidence type="ECO:0000256" key="9">
    <source>
        <dbReference type="ARBA" id="ARBA00022840"/>
    </source>
</evidence>
<keyword evidence="17" id="KW-0687">Ribonucleoprotein</keyword>
<accession>A2FYJ8</accession>
<gene>
    <name evidence="17" type="ORF">TVAG_061310</name>
</gene>
<keyword evidence="18" id="KW-1185">Reference proteome</keyword>
<keyword evidence="15" id="KW-0325">Glycoprotein</keyword>
<dbReference type="VEuPathDB" id="TrichDB:TVAG_061310"/>
<dbReference type="Pfam" id="PF12810">
    <property type="entry name" value="ALK_LTK_GRD"/>
    <property type="match status" value="1"/>
</dbReference>
<evidence type="ECO:0000256" key="5">
    <source>
        <dbReference type="ARBA" id="ARBA00022692"/>
    </source>
</evidence>
<evidence type="ECO:0000256" key="4">
    <source>
        <dbReference type="ARBA" id="ARBA00022679"/>
    </source>
</evidence>
<keyword evidence="14" id="KW-0675">Receptor</keyword>
<comment type="subcellular location">
    <subcellularLocation>
        <location evidence="1">Cell membrane</location>
        <topology evidence="1">Single-pass type I membrane protein</topology>
    </subcellularLocation>
</comment>
<evidence type="ECO:0000256" key="1">
    <source>
        <dbReference type="ARBA" id="ARBA00004251"/>
    </source>
</evidence>
<evidence type="ECO:0000256" key="7">
    <source>
        <dbReference type="ARBA" id="ARBA00022741"/>
    </source>
</evidence>
<proteinExistence type="predicted"/>
<dbReference type="InterPro" id="IPR055163">
    <property type="entry name" value="ALK/LTK-like_GRD"/>
</dbReference>
<evidence type="ECO:0000256" key="11">
    <source>
        <dbReference type="ARBA" id="ARBA00023136"/>
    </source>
</evidence>
<evidence type="ECO:0000259" key="16">
    <source>
        <dbReference type="Pfam" id="PF12810"/>
    </source>
</evidence>
<evidence type="ECO:0000256" key="6">
    <source>
        <dbReference type="ARBA" id="ARBA00022729"/>
    </source>
</evidence>
<evidence type="ECO:0000256" key="15">
    <source>
        <dbReference type="ARBA" id="ARBA00023180"/>
    </source>
</evidence>
<name>A2FYJ8_TRIV3</name>
<dbReference type="GO" id="GO:1990904">
    <property type="term" value="C:ribonucleoprotein complex"/>
    <property type="evidence" value="ECO:0007669"/>
    <property type="project" value="UniProtKB-KW"/>
</dbReference>
<dbReference type="KEGG" id="tva:4747696"/>
<dbReference type="EMBL" id="DS114145">
    <property type="protein sequence ID" value="EAX90023.1"/>
    <property type="molecule type" value="Genomic_DNA"/>
</dbReference>
<evidence type="ECO:0000313" key="17">
    <source>
        <dbReference type="EMBL" id="EAX90023.1"/>
    </source>
</evidence>
<dbReference type="InParanoid" id="A2FYJ8"/>
<keyword evidence="13" id="KW-1015">Disulfide bond</keyword>
<evidence type="ECO:0000256" key="10">
    <source>
        <dbReference type="ARBA" id="ARBA00022989"/>
    </source>
</evidence>
<evidence type="ECO:0000256" key="8">
    <source>
        <dbReference type="ARBA" id="ARBA00022777"/>
    </source>
</evidence>
<organism evidence="17 18">
    <name type="scientific">Trichomonas vaginalis (strain ATCC PRA-98 / G3)</name>
    <dbReference type="NCBI Taxonomy" id="412133"/>
    <lineage>
        <taxon>Eukaryota</taxon>
        <taxon>Metamonada</taxon>
        <taxon>Parabasalia</taxon>
        <taxon>Trichomonadida</taxon>
        <taxon>Trichomonadidae</taxon>
        <taxon>Trichomonas</taxon>
    </lineage>
</organism>
<evidence type="ECO:0000313" key="18">
    <source>
        <dbReference type="Proteomes" id="UP000001542"/>
    </source>
</evidence>
<evidence type="ECO:0000256" key="14">
    <source>
        <dbReference type="ARBA" id="ARBA00023170"/>
    </source>
</evidence>
<keyword evidence="4" id="KW-0808">Transferase</keyword>
<dbReference type="VEuPathDB" id="TrichDB:TVAGG3_0410240"/>
<dbReference type="GO" id="GO:0005524">
    <property type="term" value="F:ATP binding"/>
    <property type="evidence" value="ECO:0007669"/>
    <property type="project" value="UniProtKB-KW"/>
</dbReference>
<keyword evidence="11" id="KW-0472">Membrane</keyword>
<evidence type="ECO:0000256" key="2">
    <source>
        <dbReference type="ARBA" id="ARBA00011902"/>
    </source>
</evidence>
<dbReference type="RefSeq" id="XP_001302953.1">
    <property type="nucleotide sequence ID" value="XM_001302952.1"/>
</dbReference>
<keyword evidence="7" id="KW-0547">Nucleotide-binding</keyword>
<feature type="domain" description="ALK/LTK-like glycine-rich" evidence="16">
    <location>
        <begin position="40"/>
        <end position="356"/>
    </location>
</feature>
<protein>
    <recommendedName>
        <fullName evidence="2">receptor protein-tyrosine kinase</fullName>
        <ecNumber evidence="2">2.7.10.1</ecNumber>
    </recommendedName>
</protein>
<keyword evidence="6" id="KW-0732">Signal</keyword>
<keyword evidence="12" id="KW-0829">Tyrosine-protein kinase</keyword>
<dbReference type="GO" id="GO:0004714">
    <property type="term" value="F:transmembrane receptor protein tyrosine kinase activity"/>
    <property type="evidence" value="ECO:0007669"/>
    <property type="project" value="UniProtKB-EC"/>
</dbReference>
<keyword evidence="5" id="KW-0812">Transmembrane</keyword>
<keyword evidence="8" id="KW-0418">Kinase</keyword>
<evidence type="ECO:0000256" key="13">
    <source>
        <dbReference type="ARBA" id="ARBA00023157"/>
    </source>
</evidence>
<evidence type="ECO:0000256" key="3">
    <source>
        <dbReference type="ARBA" id="ARBA00022475"/>
    </source>
</evidence>
<sequence length="383" mass="40746">MISASLVNESFLGAKSNVKFNKTHYTFDYPCESNSECTDYKLILEPDTYKFELYGALGGSMSNSVSSYRFSNNSCIPNEIVQKYHGNTQCIRKASVGGAGGYIAGTIHLSKQTVTFLTIGGRGIYGNKIYEVRTPNCFLKQNMMNGGYGGGGSSSNYCGTQVETSGIFCGTGSGGGQTAVKFLENDLWHRVLVSGGGGGCDNAQGDYGGSDDGSGGAGGNFTAQSWFANGVLSENYFADSLKGFSFGVGEAARYGTTSNSNAVQERKMEDNAGAGGGWFGGFSGQFGSAGAGGGSSWALTKDAIIPKVALTTSDEFYMNTISRYYEFDLTSGYLFEDIVNVAGIWNGNGRAVISIINRNHIRSCYWSIGIPLHFFIFLIFVSS</sequence>